<dbReference type="InterPro" id="IPR027417">
    <property type="entry name" value="P-loop_NTPase"/>
</dbReference>
<keyword evidence="4" id="KW-0067">ATP-binding</keyword>
<proteinExistence type="inferred from homology"/>
<dbReference type="GO" id="GO:1902983">
    <property type="term" value="P:DNA strand elongation involved in mitotic DNA replication"/>
    <property type="evidence" value="ECO:0007669"/>
    <property type="project" value="EnsemblFungi"/>
</dbReference>
<evidence type="ECO:0000313" key="7">
    <source>
        <dbReference type="Proteomes" id="UP000011081"/>
    </source>
</evidence>
<evidence type="ECO:0000259" key="5">
    <source>
        <dbReference type="Pfam" id="PF00004"/>
    </source>
</evidence>
<dbReference type="STRING" id="948595.L2GWH1"/>
<dbReference type="GO" id="GO:0005634">
    <property type="term" value="C:nucleus"/>
    <property type="evidence" value="ECO:0007669"/>
    <property type="project" value="GOC"/>
</dbReference>
<keyword evidence="2" id="KW-0235">DNA replication</keyword>
<dbReference type="OMA" id="IMDECDY"/>
<dbReference type="CDD" id="cd00009">
    <property type="entry name" value="AAA"/>
    <property type="match status" value="1"/>
</dbReference>
<dbReference type="GO" id="GO:0016887">
    <property type="term" value="F:ATP hydrolysis activity"/>
    <property type="evidence" value="ECO:0007669"/>
    <property type="project" value="InterPro"/>
</dbReference>
<evidence type="ECO:0000256" key="2">
    <source>
        <dbReference type="ARBA" id="ARBA00022705"/>
    </source>
</evidence>
<sequence length="274" mass="31158">MTTLWTEKYRPKFPIAQGHPHLLLHGPPSTGKTTYAHQIAQPPVLELNASNDRGIQAIRSLKNVNNHTIILDECDQLTVDAQQCLRRIIETSSNKFIFIANYLCKIILPLKSRLYKIKFENRGMLVRLKDIAQLEKLDVNVERIYKGCGMDVRKSLNIMQALAAILKNNSDAADELDKDSLIDDFLGVIPAKTISDFELLTFGGLKGFVTDFMNCSYSLVQFIIQIVDRDLPIEFYKVIGEVEEMCIRGGDTELLLYFLCSSYIKTRHCSQHLC</sequence>
<dbReference type="RefSeq" id="XP_008074100.1">
    <property type="nucleotide sequence ID" value="XM_008075909.1"/>
</dbReference>
<dbReference type="GO" id="GO:0005663">
    <property type="term" value="C:DNA replication factor C complex"/>
    <property type="evidence" value="ECO:0007669"/>
    <property type="project" value="TreeGrafter"/>
</dbReference>
<organism evidence="6 7">
    <name type="scientific">Vavraia culicis (isolate floridensis)</name>
    <name type="common">Microsporidian parasite</name>
    <dbReference type="NCBI Taxonomy" id="948595"/>
    <lineage>
        <taxon>Eukaryota</taxon>
        <taxon>Fungi</taxon>
        <taxon>Fungi incertae sedis</taxon>
        <taxon>Microsporidia</taxon>
        <taxon>Pleistophoridae</taxon>
        <taxon>Vavraia</taxon>
    </lineage>
</organism>
<dbReference type="GO" id="GO:0031391">
    <property type="term" value="C:Elg1 RFC-like complex"/>
    <property type="evidence" value="ECO:0007669"/>
    <property type="project" value="EnsemblFungi"/>
</dbReference>
<dbReference type="AlphaFoldDB" id="L2GWH1"/>
<evidence type="ECO:0000256" key="1">
    <source>
        <dbReference type="ARBA" id="ARBA00005378"/>
    </source>
</evidence>
<evidence type="ECO:0000256" key="3">
    <source>
        <dbReference type="ARBA" id="ARBA00022741"/>
    </source>
</evidence>
<dbReference type="SUPFAM" id="SSF52540">
    <property type="entry name" value="P-loop containing nucleoside triphosphate hydrolases"/>
    <property type="match status" value="1"/>
</dbReference>
<gene>
    <name evidence="6" type="ORF">VCUG_01081</name>
</gene>
<reference evidence="7" key="1">
    <citation type="submission" date="2011-03" db="EMBL/GenBank/DDBJ databases">
        <title>The genome sequence of Vavraia culicis strain floridensis.</title>
        <authorList>
            <consortium name="The Broad Institute Genome Sequencing Platform"/>
            <person name="Cuomo C."/>
            <person name="Becnel J."/>
            <person name="Sanscrainte N."/>
            <person name="Young S.K."/>
            <person name="Zeng Q."/>
            <person name="Gargeya S."/>
            <person name="Fitzgerald M."/>
            <person name="Haas B."/>
            <person name="Abouelleil A."/>
            <person name="Alvarado L."/>
            <person name="Arachchi H.M."/>
            <person name="Berlin A."/>
            <person name="Chapman S.B."/>
            <person name="Gearin G."/>
            <person name="Goldberg J."/>
            <person name="Griggs A."/>
            <person name="Gujja S."/>
            <person name="Hansen M."/>
            <person name="Heiman D."/>
            <person name="Howarth C."/>
            <person name="Larimer J."/>
            <person name="Lui A."/>
            <person name="MacDonald P.J.P."/>
            <person name="McCowen C."/>
            <person name="Montmayeur A."/>
            <person name="Murphy C."/>
            <person name="Neiman D."/>
            <person name="Pearson M."/>
            <person name="Priest M."/>
            <person name="Roberts A."/>
            <person name="Saif S."/>
            <person name="Shea T."/>
            <person name="Sisk P."/>
            <person name="Stolte C."/>
            <person name="Sykes S."/>
            <person name="Wortman J."/>
            <person name="Nusbaum C."/>
            <person name="Birren B."/>
        </authorList>
    </citation>
    <scope>NUCLEOTIDE SEQUENCE [LARGE SCALE GENOMIC DNA]</scope>
    <source>
        <strain evidence="7">floridensis</strain>
    </source>
</reference>
<dbReference type="GO" id="GO:0005524">
    <property type="term" value="F:ATP binding"/>
    <property type="evidence" value="ECO:0007669"/>
    <property type="project" value="UniProtKB-KW"/>
</dbReference>
<evidence type="ECO:0000313" key="6">
    <source>
        <dbReference type="EMBL" id="ELA47430.1"/>
    </source>
</evidence>
<dbReference type="PANTHER" id="PTHR11669:SF20">
    <property type="entry name" value="REPLICATION FACTOR C SUBUNIT 4"/>
    <property type="match status" value="1"/>
</dbReference>
<dbReference type="HOGENOM" id="CLU_042324_1_1_1"/>
<comment type="similarity">
    <text evidence="1">Belongs to the activator 1 small subunits family.</text>
</comment>
<evidence type="ECO:0000256" key="4">
    <source>
        <dbReference type="ARBA" id="ARBA00022840"/>
    </source>
</evidence>
<dbReference type="GO" id="GO:0003682">
    <property type="term" value="F:chromatin binding"/>
    <property type="evidence" value="ECO:0007669"/>
    <property type="project" value="EnsemblFungi"/>
</dbReference>
<dbReference type="Pfam" id="PF00004">
    <property type="entry name" value="AAA"/>
    <property type="match status" value="1"/>
</dbReference>
<dbReference type="InterPro" id="IPR003959">
    <property type="entry name" value="ATPase_AAA_core"/>
</dbReference>
<feature type="domain" description="ATPase AAA-type core" evidence="5">
    <location>
        <begin position="22"/>
        <end position="114"/>
    </location>
</feature>
<dbReference type="GeneID" id="19878963"/>
<keyword evidence="3" id="KW-0547">Nucleotide-binding</keyword>
<keyword evidence="7" id="KW-1185">Reference proteome</keyword>
<accession>L2GWH1</accession>
<dbReference type="VEuPathDB" id="MicrosporidiaDB:VCUG_01081"/>
<dbReference type="InterPro" id="IPR050238">
    <property type="entry name" value="DNA_Rep/Repair_Clamp_Loader"/>
</dbReference>
<name>L2GWH1_VAVCU</name>
<protein>
    <recommendedName>
        <fullName evidence="5">ATPase AAA-type core domain-containing protein</fullName>
    </recommendedName>
</protein>
<dbReference type="Gene3D" id="3.40.50.300">
    <property type="entry name" value="P-loop containing nucleotide triphosphate hydrolases"/>
    <property type="match status" value="1"/>
</dbReference>
<dbReference type="OrthoDB" id="4199794at2759"/>
<dbReference type="PANTHER" id="PTHR11669">
    <property type="entry name" value="REPLICATION FACTOR C / DNA POLYMERASE III GAMMA-TAU SUBUNIT"/>
    <property type="match status" value="1"/>
</dbReference>
<dbReference type="GO" id="GO:0003689">
    <property type="term" value="F:DNA clamp loader activity"/>
    <property type="evidence" value="ECO:0007669"/>
    <property type="project" value="TreeGrafter"/>
</dbReference>
<dbReference type="Proteomes" id="UP000011081">
    <property type="component" value="Unassembled WGS sequence"/>
</dbReference>
<dbReference type="EMBL" id="GL877418">
    <property type="protein sequence ID" value="ELA47430.1"/>
    <property type="molecule type" value="Genomic_DNA"/>
</dbReference>
<dbReference type="GO" id="GO:0070914">
    <property type="term" value="P:UV-damage excision repair"/>
    <property type="evidence" value="ECO:0007669"/>
    <property type="project" value="EnsemblFungi"/>
</dbReference>
<dbReference type="GO" id="GO:0033314">
    <property type="term" value="P:mitotic DNA replication checkpoint signaling"/>
    <property type="evidence" value="ECO:0007669"/>
    <property type="project" value="EnsemblFungi"/>
</dbReference>
<dbReference type="InParanoid" id="L2GWH1"/>